<dbReference type="Proteomes" id="UP000430692">
    <property type="component" value="Unassembled WGS sequence"/>
</dbReference>
<dbReference type="EMBL" id="WUUL01000003">
    <property type="protein sequence ID" value="MXQ53201.1"/>
    <property type="molecule type" value="Genomic_DNA"/>
</dbReference>
<comment type="caution">
    <text evidence="2">The sequence shown here is derived from an EMBL/GenBank/DDBJ whole genome shotgun (WGS) entry which is preliminary data.</text>
</comment>
<gene>
    <name evidence="2" type="ORF">GSM42_05525</name>
</gene>
<keyword evidence="3" id="KW-1185">Reference proteome</keyword>
<protein>
    <submittedName>
        <fullName evidence="2">Uncharacterized protein</fullName>
    </submittedName>
</protein>
<organism evidence="2 3">
    <name type="scientific">Shimazuella alba</name>
    <dbReference type="NCBI Taxonomy" id="2690964"/>
    <lineage>
        <taxon>Bacteria</taxon>
        <taxon>Bacillati</taxon>
        <taxon>Bacillota</taxon>
        <taxon>Bacilli</taxon>
        <taxon>Bacillales</taxon>
        <taxon>Thermoactinomycetaceae</taxon>
        <taxon>Shimazuella</taxon>
    </lineage>
</organism>
<dbReference type="AlphaFoldDB" id="A0A6I4VRZ6"/>
<proteinExistence type="predicted"/>
<sequence>MDSRLPLVSMRLEPADDKVAEPHLLEANRGHTPARLRSTDRTGQMSVQSGGLKHSLHPSDPYTLLHEGTAVETEYAVRQLLACQQASQTSRFPVPWEFGKYSSALPSSRSLLRKRGFW</sequence>
<accession>A0A6I4VRZ6</accession>
<feature type="region of interest" description="Disordered" evidence="1">
    <location>
        <begin position="22"/>
        <end position="60"/>
    </location>
</feature>
<evidence type="ECO:0000256" key="1">
    <source>
        <dbReference type="SAM" id="MobiDB-lite"/>
    </source>
</evidence>
<name>A0A6I4VRZ6_9BACL</name>
<dbReference type="RefSeq" id="WP_160800563.1">
    <property type="nucleotide sequence ID" value="NZ_WUUL01000003.1"/>
</dbReference>
<evidence type="ECO:0000313" key="3">
    <source>
        <dbReference type="Proteomes" id="UP000430692"/>
    </source>
</evidence>
<reference evidence="2 3" key="1">
    <citation type="submission" date="2019-12" db="EMBL/GenBank/DDBJ databases">
        <title>Whole-genome analyses of novel actinobacteria.</title>
        <authorList>
            <person name="Sahin N."/>
            <person name="Saygin H."/>
        </authorList>
    </citation>
    <scope>NUCLEOTIDE SEQUENCE [LARGE SCALE GENOMIC DNA]</scope>
    <source>
        <strain evidence="2 3">KC615</strain>
    </source>
</reference>
<evidence type="ECO:0000313" key="2">
    <source>
        <dbReference type="EMBL" id="MXQ53201.1"/>
    </source>
</evidence>